<reference evidence="2" key="2">
    <citation type="submission" date="2023-03" db="EMBL/GenBank/DDBJ databases">
        <authorList>
            <person name="Inwood S.N."/>
            <person name="Skelly J.G."/>
            <person name="Guhlin J."/>
            <person name="Harrop T.W.R."/>
            <person name="Goldson S.G."/>
            <person name="Dearden P.K."/>
        </authorList>
    </citation>
    <scope>NUCLEOTIDE SEQUENCE</scope>
    <source>
        <strain evidence="2">Irish</strain>
        <tissue evidence="2">Whole body</tissue>
    </source>
</reference>
<proteinExistence type="predicted"/>
<dbReference type="EMBL" id="JAQQBS010000003">
    <property type="protein sequence ID" value="KAK0170563.1"/>
    <property type="molecule type" value="Genomic_DNA"/>
</dbReference>
<gene>
    <name evidence="2" type="ORF">PV328_008400</name>
</gene>
<evidence type="ECO:0000313" key="3">
    <source>
        <dbReference type="Proteomes" id="UP001168990"/>
    </source>
</evidence>
<feature type="region of interest" description="Disordered" evidence="1">
    <location>
        <begin position="113"/>
        <end position="151"/>
    </location>
</feature>
<dbReference type="Proteomes" id="UP001168990">
    <property type="component" value="Unassembled WGS sequence"/>
</dbReference>
<organism evidence="2 3">
    <name type="scientific">Microctonus aethiopoides</name>
    <dbReference type="NCBI Taxonomy" id="144406"/>
    <lineage>
        <taxon>Eukaryota</taxon>
        <taxon>Metazoa</taxon>
        <taxon>Ecdysozoa</taxon>
        <taxon>Arthropoda</taxon>
        <taxon>Hexapoda</taxon>
        <taxon>Insecta</taxon>
        <taxon>Pterygota</taxon>
        <taxon>Neoptera</taxon>
        <taxon>Endopterygota</taxon>
        <taxon>Hymenoptera</taxon>
        <taxon>Apocrita</taxon>
        <taxon>Ichneumonoidea</taxon>
        <taxon>Braconidae</taxon>
        <taxon>Euphorinae</taxon>
        <taxon>Microctonus</taxon>
    </lineage>
</organism>
<evidence type="ECO:0000313" key="2">
    <source>
        <dbReference type="EMBL" id="KAK0170563.1"/>
    </source>
</evidence>
<feature type="compositionally biased region" description="Basic and acidic residues" evidence="1">
    <location>
        <begin position="1"/>
        <end position="10"/>
    </location>
</feature>
<keyword evidence="3" id="KW-1185">Reference proteome</keyword>
<name>A0AA39FJD1_9HYME</name>
<sequence>MREVSMEKRWSTSPINSSSHRRQPKESSEIVHCHIQIPSGRRLQKKTNILANNDYPECSRNNNLIYRKVRQWNLLTTERAIEAEDNAAVFETLNNFNDKIEHKITIIDDTQNPENKIYGKANNPRLPQASSTGPLLWDVDKSRTPLSCDPQ</sequence>
<dbReference type="AlphaFoldDB" id="A0AA39FJD1"/>
<protein>
    <submittedName>
        <fullName evidence="2">Uncharacterized protein</fullName>
    </submittedName>
</protein>
<reference evidence="2" key="1">
    <citation type="journal article" date="2023" name="bioRxiv">
        <title>Scaffold-level genome assemblies of two parasitoid biocontrol wasps reveal the parthenogenesis mechanism and an associated novel virus.</title>
        <authorList>
            <person name="Inwood S."/>
            <person name="Skelly J."/>
            <person name="Guhlin J."/>
            <person name="Harrop T."/>
            <person name="Goldson S."/>
            <person name="Dearden P."/>
        </authorList>
    </citation>
    <scope>NUCLEOTIDE SEQUENCE</scope>
    <source>
        <strain evidence="2">Irish</strain>
        <tissue evidence="2">Whole body</tissue>
    </source>
</reference>
<comment type="caution">
    <text evidence="2">The sequence shown here is derived from an EMBL/GenBank/DDBJ whole genome shotgun (WGS) entry which is preliminary data.</text>
</comment>
<feature type="region of interest" description="Disordered" evidence="1">
    <location>
        <begin position="1"/>
        <end position="28"/>
    </location>
</feature>
<evidence type="ECO:0000256" key="1">
    <source>
        <dbReference type="SAM" id="MobiDB-lite"/>
    </source>
</evidence>
<accession>A0AA39FJD1</accession>